<dbReference type="InterPro" id="IPR051531">
    <property type="entry name" value="N-acetyltransferase"/>
</dbReference>
<dbReference type="Gene3D" id="3.40.630.30">
    <property type="match status" value="1"/>
</dbReference>
<organism evidence="2 3">
    <name type="scientific">Arthrobacter echini</name>
    <dbReference type="NCBI Taxonomy" id="1529066"/>
    <lineage>
        <taxon>Bacteria</taxon>
        <taxon>Bacillati</taxon>
        <taxon>Actinomycetota</taxon>
        <taxon>Actinomycetes</taxon>
        <taxon>Micrococcales</taxon>
        <taxon>Micrococcaceae</taxon>
        <taxon>Arthrobacter</taxon>
    </lineage>
</organism>
<dbReference type="EMBL" id="SSWH01000009">
    <property type="protein sequence ID" value="THJ65768.1"/>
    <property type="molecule type" value="Genomic_DNA"/>
</dbReference>
<proteinExistence type="predicted"/>
<dbReference type="PROSITE" id="PS51186">
    <property type="entry name" value="GNAT"/>
    <property type="match status" value="1"/>
</dbReference>
<evidence type="ECO:0000313" key="3">
    <source>
        <dbReference type="Proteomes" id="UP000305233"/>
    </source>
</evidence>
<reference evidence="2 3" key="1">
    <citation type="submission" date="2019-04" db="EMBL/GenBank/DDBJ databases">
        <authorList>
            <person name="Liu Q."/>
            <person name="Xin Y.-H."/>
        </authorList>
    </citation>
    <scope>NUCLEOTIDE SEQUENCE [LARGE SCALE GENOMIC DNA]</scope>
    <source>
        <strain evidence="2 3">AM23</strain>
    </source>
</reference>
<dbReference type="Proteomes" id="UP000305233">
    <property type="component" value="Unassembled WGS sequence"/>
</dbReference>
<accession>A0A4S5E2Y6</accession>
<keyword evidence="2" id="KW-0808">Transferase</keyword>
<dbReference type="SUPFAM" id="SSF55729">
    <property type="entry name" value="Acyl-CoA N-acyltransferases (Nat)"/>
    <property type="match status" value="1"/>
</dbReference>
<feature type="domain" description="N-acetyltransferase" evidence="1">
    <location>
        <begin position="16"/>
        <end position="171"/>
    </location>
</feature>
<dbReference type="OrthoDB" id="4946490at2"/>
<dbReference type="InterPro" id="IPR016181">
    <property type="entry name" value="Acyl_CoA_acyltransferase"/>
</dbReference>
<comment type="caution">
    <text evidence="2">The sequence shown here is derived from an EMBL/GenBank/DDBJ whole genome shotgun (WGS) entry which is preliminary data.</text>
</comment>
<protein>
    <submittedName>
        <fullName evidence="2">GNAT family N-acetyltransferase</fullName>
    </submittedName>
</protein>
<dbReference type="AlphaFoldDB" id="A0A4S5E2Y6"/>
<dbReference type="RefSeq" id="WP_136454821.1">
    <property type="nucleotide sequence ID" value="NZ_SSWH01000009.1"/>
</dbReference>
<dbReference type="InterPro" id="IPR000182">
    <property type="entry name" value="GNAT_dom"/>
</dbReference>
<dbReference type="PANTHER" id="PTHR43792">
    <property type="entry name" value="GNAT FAMILY, PUTATIVE (AFU_ORTHOLOGUE AFUA_3G00765)-RELATED-RELATED"/>
    <property type="match status" value="1"/>
</dbReference>
<name>A0A4S5E2Y6_9MICC</name>
<dbReference type="GO" id="GO:0016747">
    <property type="term" value="F:acyltransferase activity, transferring groups other than amino-acyl groups"/>
    <property type="evidence" value="ECO:0007669"/>
    <property type="project" value="InterPro"/>
</dbReference>
<evidence type="ECO:0000313" key="2">
    <source>
        <dbReference type="EMBL" id="THJ65768.1"/>
    </source>
</evidence>
<keyword evidence="3" id="KW-1185">Reference proteome</keyword>
<sequence>MAFPVPLPDELRRGSLLLRALQDEDWHLEQDLSRVPDVPQWTYYQTDLDEAGARRRIHRTKEHRRQGLGCRYAVVVDDAVLGTAGVVWVEGGEPEIFYAFKPSGRGRGAATEAVRLLTQWLSDNGVPTVALETLAGNTASERVAQRAGFRHAGSRPDTHRDQPVHVNRWVRDAREQAEGPPGTAIA</sequence>
<dbReference type="Pfam" id="PF13302">
    <property type="entry name" value="Acetyltransf_3"/>
    <property type="match status" value="1"/>
</dbReference>
<evidence type="ECO:0000259" key="1">
    <source>
        <dbReference type="PROSITE" id="PS51186"/>
    </source>
</evidence>
<gene>
    <name evidence="2" type="ORF">E8P82_10780</name>
</gene>